<dbReference type="Pfam" id="PF00251">
    <property type="entry name" value="Glyco_hydro_32N"/>
    <property type="match status" value="1"/>
</dbReference>
<dbReference type="SUPFAM" id="SSF49899">
    <property type="entry name" value="Concanavalin A-like lectins/glucanases"/>
    <property type="match status" value="1"/>
</dbReference>
<evidence type="ECO:0000256" key="3">
    <source>
        <dbReference type="ARBA" id="ARBA00023295"/>
    </source>
</evidence>
<sequence length="488" mass="55027">MQNDNNPDGAKSPWNIGALGAPPYDPFSTPSDYKEDFRPQFHFSPKNEWMNDINALIYHDGTYHMLYQWGRNARHGGYATSQDLVHWDDRGVALVPQDTFLPKDAVRNASGKEVYSGSGVFVEGEAAKKITGSPEPALVAIYTGTKVGTCIAWSNDDGKTWNNYENNPVANATEGVDPRDPCVIWYEREQKWVMAIYENGTTFYGSRDLIQWERLSNIHFGFECPDLVELPLDGDGDRMKWVLYDANGSYLVGNFDGTSFTDENKAEPLMMDCGPDFYAAQTFFPHNLPEKKYIQIAWNDHWNGGVGEEKWERNATFPVELGLVTRDSKMCVTRTPIDEIKKLYVGDPIRKSNIELGSENILTGVKSKAFDMTLVIDLNNAFASSIIFNVTNIEYVYELESEILNYTALIRGENKEKSVPLKPNADGILKLRVLVDWSSIEIFSDDGVFSFSQQINFDPNGDNLSLTSLGGQVKLSFLELQTLRSIWN</sequence>
<dbReference type="InterPro" id="IPR013189">
    <property type="entry name" value="Glyco_hydro_32_C"/>
</dbReference>
<comment type="similarity">
    <text evidence="1 4">Belongs to the glycosyl hydrolase 32 family.</text>
</comment>
<feature type="region of interest" description="Disordered" evidence="5">
    <location>
        <begin position="1"/>
        <end position="21"/>
    </location>
</feature>
<dbReference type="InterPro" id="IPR023296">
    <property type="entry name" value="Glyco_hydro_beta-prop_sf"/>
</dbReference>
<dbReference type="SMART" id="SM00640">
    <property type="entry name" value="Glyco_32"/>
    <property type="match status" value="1"/>
</dbReference>
<proteinExistence type="inferred from homology"/>
<organism evidence="8 9">
    <name type="scientific">Rubellicoccus peritrichatus</name>
    <dbReference type="NCBI Taxonomy" id="3080537"/>
    <lineage>
        <taxon>Bacteria</taxon>
        <taxon>Pseudomonadati</taxon>
        <taxon>Verrucomicrobiota</taxon>
        <taxon>Opitutia</taxon>
        <taxon>Puniceicoccales</taxon>
        <taxon>Cerasicoccaceae</taxon>
        <taxon>Rubellicoccus</taxon>
    </lineage>
</organism>
<evidence type="ECO:0000313" key="9">
    <source>
        <dbReference type="Proteomes" id="UP001304300"/>
    </source>
</evidence>
<evidence type="ECO:0000313" key="8">
    <source>
        <dbReference type="EMBL" id="WOO41471.1"/>
    </source>
</evidence>
<dbReference type="InterPro" id="IPR013148">
    <property type="entry name" value="Glyco_hydro_32_N"/>
</dbReference>
<evidence type="ECO:0000259" key="7">
    <source>
        <dbReference type="Pfam" id="PF08244"/>
    </source>
</evidence>
<evidence type="ECO:0000256" key="2">
    <source>
        <dbReference type="ARBA" id="ARBA00022801"/>
    </source>
</evidence>
<keyword evidence="2 4" id="KW-0378">Hydrolase</keyword>
<accession>A0AAQ3L9S9</accession>
<evidence type="ECO:0000259" key="6">
    <source>
        <dbReference type="Pfam" id="PF00251"/>
    </source>
</evidence>
<dbReference type="InterPro" id="IPR001362">
    <property type="entry name" value="Glyco_hydro_32"/>
</dbReference>
<name>A0AAQ3L9S9_9BACT</name>
<evidence type="ECO:0000256" key="4">
    <source>
        <dbReference type="RuleBase" id="RU362110"/>
    </source>
</evidence>
<dbReference type="KEGG" id="puo:RZN69_00120"/>
<dbReference type="RefSeq" id="WP_317833955.1">
    <property type="nucleotide sequence ID" value="NZ_CP136920.1"/>
</dbReference>
<feature type="domain" description="Glycosyl hydrolase family 32 C-terminal" evidence="7">
    <location>
        <begin position="363"/>
        <end position="476"/>
    </location>
</feature>
<keyword evidence="3 4" id="KW-0326">Glycosidase</keyword>
<evidence type="ECO:0000256" key="1">
    <source>
        <dbReference type="ARBA" id="ARBA00009902"/>
    </source>
</evidence>
<dbReference type="Gene3D" id="2.115.10.20">
    <property type="entry name" value="Glycosyl hydrolase domain, family 43"/>
    <property type="match status" value="1"/>
</dbReference>
<dbReference type="Proteomes" id="UP001304300">
    <property type="component" value="Chromosome"/>
</dbReference>
<reference evidence="8 9" key="1">
    <citation type="submission" date="2023-10" db="EMBL/GenBank/DDBJ databases">
        <title>Rubellicoccus peritrichatus gen. nov., sp. nov., isolated from an algae of coral reef tank.</title>
        <authorList>
            <person name="Luo J."/>
        </authorList>
    </citation>
    <scope>NUCLEOTIDE SEQUENCE [LARGE SCALE GENOMIC DNA]</scope>
    <source>
        <strain evidence="8 9">CR14</strain>
    </source>
</reference>
<dbReference type="GO" id="GO:0004575">
    <property type="term" value="F:sucrose alpha-glucosidase activity"/>
    <property type="evidence" value="ECO:0007669"/>
    <property type="project" value="TreeGrafter"/>
</dbReference>
<dbReference type="GO" id="GO:0005987">
    <property type="term" value="P:sucrose catabolic process"/>
    <property type="evidence" value="ECO:0007669"/>
    <property type="project" value="TreeGrafter"/>
</dbReference>
<dbReference type="PANTHER" id="PTHR42800:SF1">
    <property type="entry name" value="EXOINULINASE INUD (AFU_ORTHOLOGUE AFUA_5G00480)"/>
    <property type="match status" value="1"/>
</dbReference>
<protein>
    <submittedName>
        <fullName evidence="8">Glycoside hydrolase family 32 protein</fullName>
    </submittedName>
</protein>
<dbReference type="AlphaFoldDB" id="A0AAQ3L9S9"/>
<evidence type="ECO:0000256" key="5">
    <source>
        <dbReference type="SAM" id="MobiDB-lite"/>
    </source>
</evidence>
<dbReference type="CDD" id="cd18622">
    <property type="entry name" value="GH32_Inu-like"/>
    <property type="match status" value="1"/>
</dbReference>
<dbReference type="InterPro" id="IPR013320">
    <property type="entry name" value="ConA-like_dom_sf"/>
</dbReference>
<dbReference type="EMBL" id="CP136920">
    <property type="protein sequence ID" value="WOO41471.1"/>
    <property type="molecule type" value="Genomic_DNA"/>
</dbReference>
<dbReference type="SUPFAM" id="SSF75005">
    <property type="entry name" value="Arabinanase/levansucrase/invertase"/>
    <property type="match status" value="1"/>
</dbReference>
<dbReference type="GO" id="GO:0005737">
    <property type="term" value="C:cytoplasm"/>
    <property type="evidence" value="ECO:0007669"/>
    <property type="project" value="TreeGrafter"/>
</dbReference>
<feature type="domain" description="Glycosyl hydrolase family 32 N-terminal" evidence="6">
    <location>
        <begin position="42"/>
        <end position="330"/>
    </location>
</feature>
<dbReference type="Pfam" id="PF08244">
    <property type="entry name" value="Glyco_hydro_32C"/>
    <property type="match status" value="1"/>
</dbReference>
<dbReference type="Gene3D" id="2.60.120.560">
    <property type="entry name" value="Exo-inulinase, domain 1"/>
    <property type="match status" value="1"/>
</dbReference>
<gene>
    <name evidence="8" type="ORF">RZN69_00120</name>
</gene>
<keyword evidence="9" id="KW-1185">Reference proteome</keyword>
<dbReference type="PANTHER" id="PTHR42800">
    <property type="entry name" value="EXOINULINASE INUD (AFU_ORTHOLOGUE AFUA_5G00480)"/>
    <property type="match status" value="1"/>
</dbReference>